<accession>A0ABS4NIQ5</accession>
<dbReference type="EMBL" id="JAGGLV010000001">
    <property type="protein sequence ID" value="MBP2109918.1"/>
    <property type="molecule type" value="Genomic_DNA"/>
</dbReference>
<proteinExistence type="predicted"/>
<reference evidence="1 2" key="1">
    <citation type="submission" date="2021-03" db="EMBL/GenBank/DDBJ databases">
        <title>Genomic Encyclopedia of Type Strains, Phase IV (KMG-IV): sequencing the most valuable type-strain genomes for metagenomic binning, comparative biology and taxonomic classification.</title>
        <authorList>
            <person name="Goeker M."/>
        </authorList>
    </citation>
    <scope>NUCLEOTIDE SEQUENCE [LARGE SCALE GENOMIC DNA]</scope>
    <source>
        <strain evidence="1 2">DSM 101953</strain>
    </source>
</reference>
<comment type="caution">
    <text evidence="1">The sequence shown here is derived from an EMBL/GenBank/DDBJ whole genome shotgun (WGS) entry which is preliminary data.</text>
</comment>
<protein>
    <submittedName>
        <fullName evidence="1">Uncharacterized protein</fullName>
    </submittedName>
</protein>
<evidence type="ECO:0000313" key="1">
    <source>
        <dbReference type="EMBL" id="MBP2109918.1"/>
    </source>
</evidence>
<keyword evidence="2" id="KW-1185">Reference proteome</keyword>
<organism evidence="1 2">
    <name type="scientific">Paenibacillus silagei</name>
    <dbReference type="NCBI Taxonomy" id="1670801"/>
    <lineage>
        <taxon>Bacteria</taxon>
        <taxon>Bacillati</taxon>
        <taxon>Bacillota</taxon>
        <taxon>Bacilli</taxon>
        <taxon>Bacillales</taxon>
        <taxon>Paenibacillaceae</taxon>
        <taxon>Paenibacillus</taxon>
    </lineage>
</organism>
<dbReference type="Proteomes" id="UP000773462">
    <property type="component" value="Unassembled WGS sequence"/>
</dbReference>
<gene>
    <name evidence="1" type="ORF">J2Z70_000057</name>
</gene>
<name>A0ABS4NIQ5_9BACL</name>
<evidence type="ECO:0000313" key="2">
    <source>
        <dbReference type="Proteomes" id="UP000773462"/>
    </source>
</evidence>
<sequence length="63" mass="7467">MGLWEAGYSHSVHITDGELMGRRIEIQVLYANNLWIWGELLSLWQKQVEKRILISQFLMFPGY</sequence>